<dbReference type="EMBL" id="KQ976529">
    <property type="protein sequence ID" value="KYM81797.1"/>
    <property type="molecule type" value="Genomic_DNA"/>
</dbReference>
<evidence type="ECO:0000313" key="1">
    <source>
        <dbReference type="EMBL" id="KYM81797.1"/>
    </source>
</evidence>
<gene>
    <name evidence="1" type="ORF">ALC53_07791</name>
</gene>
<organism evidence="1 2">
    <name type="scientific">Atta colombica</name>
    <dbReference type="NCBI Taxonomy" id="520822"/>
    <lineage>
        <taxon>Eukaryota</taxon>
        <taxon>Metazoa</taxon>
        <taxon>Ecdysozoa</taxon>
        <taxon>Arthropoda</taxon>
        <taxon>Hexapoda</taxon>
        <taxon>Insecta</taxon>
        <taxon>Pterygota</taxon>
        <taxon>Neoptera</taxon>
        <taxon>Endopterygota</taxon>
        <taxon>Hymenoptera</taxon>
        <taxon>Apocrita</taxon>
        <taxon>Aculeata</taxon>
        <taxon>Formicoidea</taxon>
        <taxon>Formicidae</taxon>
        <taxon>Myrmicinae</taxon>
        <taxon>Atta</taxon>
    </lineage>
</organism>
<name>A0A195BC51_9HYME</name>
<evidence type="ECO:0000313" key="2">
    <source>
        <dbReference type="Proteomes" id="UP000078540"/>
    </source>
</evidence>
<dbReference type="Proteomes" id="UP000078540">
    <property type="component" value="Unassembled WGS sequence"/>
</dbReference>
<dbReference type="AlphaFoldDB" id="A0A195BC51"/>
<proteinExistence type="predicted"/>
<keyword evidence="2" id="KW-1185">Reference proteome</keyword>
<sequence>MKKEQREEVRDDVYRGGARSRRCRVYKKDKKVKWKAISFGNIPEACMPDEHIESTRGTHGFVRVQNRHSFIFRHYRRCKVRASRSMHTTSATFPSPSLAMHPAKLALGEVHNCSPFAGVRGCKQEKYCYSFAIRRADDGHWRTWLADVYGINSALVTTSVN</sequence>
<protein>
    <submittedName>
        <fullName evidence="1">Uncharacterized protein</fullName>
    </submittedName>
</protein>
<reference evidence="1 2" key="1">
    <citation type="submission" date="2015-09" db="EMBL/GenBank/DDBJ databases">
        <title>Atta colombica WGS genome.</title>
        <authorList>
            <person name="Nygaard S."/>
            <person name="Hu H."/>
            <person name="Boomsma J."/>
            <person name="Zhang G."/>
        </authorList>
    </citation>
    <scope>NUCLEOTIDE SEQUENCE [LARGE SCALE GENOMIC DNA]</scope>
    <source>
        <strain evidence="1">Treedump-2</strain>
        <tissue evidence="1">Whole body</tissue>
    </source>
</reference>
<accession>A0A195BC51</accession>